<dbReference type="InterPro" id="IPR002142">
    <property type="entry name" value="Peptidase_S49"/>
</dbReference>
<evidence type="ECO:0000256" key="1">
    <source>
        <dbReference type="ARBA" id="ARBA00008683"/>
    </source>
</evidence>
<dbReference type="Gene3D" id="3.90.226.10">
    <property type="entry name" value="2-enoyl-CoA Hydratase, Chain A, domain 1"/>
    <property type="match status" value="1"/>
</dbReference>
<dbReference type="EC" id="3.4.21.-" evidence="8"/>
<evidence type="ECO:0000256" key="3">
    <source>
        <dbReference type="ARBA" id="ARBA00022801"/>
    </source>
</evidence>
<dbReference type="Proteomes" id="UP000286947">
    <property type="component" value="Unassembled WGS sequence"/>
</dbReference>
<feature type="region of interest" description="Disordered" evidence="5">
    <location>
        <begin position="1"/>
        <end position="20"/>
    </location>
</feature>
<evidence type="ECO:0000256" key="4">
    <source>
        <dbReference type="ARBA" id="ARBA00022825"/>
    </source>
</evidence>
<evidence type="ECO:0000313" key="9">
    <source>
        <dbReference type="Proteomes" id="UP000286947"/>
    </source>
</evidence>
<dbReference type="AlphaFoldDB" id="A0A433SFY5"/>
<feature type="compositionally biased region" description="Polar residues" evidence="5">
    <location>
        <begin position="1"/>
        <end position="17"/>
    </location>
</feature>
<comment type="similarity">
    <text evidence="1">Belongs to the peptidase S49 family.</text>
</comment>
<dbReference type="PANTHER" id="PTHR42987:SF8">
    <property type="entry name" value="PROTEINASE"/>
    <property type="match status" value="1"/>
</dbReference>
<sequence>MNDSGHTSSQASSTGSTPVPWEKDLLQNMLLATVREQRAARRWKIFFRFFWTFLLLAYVVMLMVVGRGSSSVGSSESHTAVVDVTGAIAADSQASAKALNRSLRAAFENKMSQAVVLRINSPGGSPVQAEMVYDEIRRLRAQYNKPVYAVIEDAGASAAYYIAAATDKIYVSRSSIVGSIGVLTNQFGFVDLMDKLGVERRLITSGGHKGIMDPFSPMKPDEKVFVENMLNQVHEQFINAVKEGRGDRLKIDDDTFSGLFWIGQVSVDRGLADGLGTVDQVARDIVGAENLVDYTSRPSVAERLARQFGAGIGDVAVDAVTDSTMQIN</sequence>
<dbReference type="InterPro" id="IPR047272">
    <property type="entry name" value="S49_SppA_C"/>
</dbReference>
<protein>
    <submittedName>
        <fullName evidence="8">Signal peptide peptidase SppA</fullName>
        <ecNumber evidence="8">3.4.21.-</ecNumber>
    </submittedName>
</protein>
<keyword evidence="3 8" id="KW-0378">Hydrolase</keyword>
<name>A0A433SFY5_9BURK</name>
<feature type="domain" description="Peptidase S49" evidence="7">
    <location>
        <begin position="142"/>
        <end position="283"/>
    </location>
</feature>
<organism evidence="8 9">
    <name type="scientific">Saezia sanguinis</name>
    <dbReference type="NCBI Taxonomy" id="1965230"/>
    <lineage>
        <taxon>Bacteria</taxon>
        <taxon>Pseudomonadati</taxon>
        <taxon>Pseudomonadota</taxon>
        <taxon>Betaproteobacteria</taxon>
        <taxon>Burkholderiales</taxon>
        <taxon>Saeziaceae</taxon>
        <taxon>Saezia</taxon>
    </lineage>
</organism>
<dbReference type="InterPro" id="IPR029045">
    <property type="entry name" value="ClpP/crotonase-like_dom_sf"/>
</dbReference>
<evidence type="ECO:0000259" key="7">
    <source>
        <dbReference type="Pfam" id="PF01343"/>
    </source>
</evidence>
<dbReference type="Pfam" id="PF01343">
    <property type="entry name" value="Peptidase_S49"/>
    <property type="match status" value="1"/>
</dbReference>
<dbReference type="SUPFAM" id="SSF52096">
    <property type="entry name" value="ClpP/crotonase"/>
    <property type="match status" value="1"/>
</dbReference>
<evidence type="ECO:0000256" key="5">
    <source>
        <dbReference type="SAM" id="MobiDB-lite"/>
    </source>
</evidence>
<keyword evidence="6" id="KW-0472">Membrane</keyword>
<reference evidence="8 9" key="1">
    <citation type="submission" date="2018-01" db="EMBL/GenBank/DDBJ databases">
        <title>Saezia sanguinis gen. nov., sp. nov., in the order Burkholderiales isolated from human blood.</title>
        <authorList>
            <person name="Medina-Pascual M.J."/>
            <person name="Valdezate S."/>
            <person name="Monzon S."/>
            <person name="Cuesta I."/>
            <person name="Carrasco G."/>
            <person name="Villalon P."/>
            <person name="Saez-Nieto J.A."/>
        </authorList>
    </citation>
    <scope>NUCLEOTIDE SEQUENCE [LARGE SCALE GENOMIC DNA]</scope>
    <source>
        <strain evidence="8 9">CNM695-12</strain>
    </source>
</reference>
<dbReference type="Gene3D" id="6.20.330.10">
    <property type="match status" value="1"/>
</dbReference>
<dbReference type="CDD" id="cd07023">
    <property type="entry name" value="S49_Sppa_N_C"/>
    <property type="match status" value="1"/>
</dbReference>
<proteinExistence type="inferred from homology"/>
<keyword evidence="4" id="KW-0720">Serine protease</keyword>
<dbReference type="GO" id="GO:0006508">
    <property type="term" value="P:proteolysis"/>
    <property type="evidence" value="ECO:0007669"/>
    <property type="project" value="UniProtKB-KW"/>
</dbReference>
<dbReference type="GO" id="GO:0008236">
    <property type="term" value="F:serine-type peptidase activity"/>
    <property type="evidence" value="ECO:0007669"/>
    <property type="project" value="UniProtKB-KW"/>
</dbReference>
<keyword evidence="2" id="KW-0645">Protease</keyword>
<accession>A0A433SFY5</accession>
<evidence type="ECO:0000313" key="8">
    <source>
        <dbReference type="EMBL" id="RUS67606.1"/>
    </source>
</evidence>
<evidence type="ECO:0000256" key="6">
    <source>
        <dbReference type="SAM" id="Phobius"/>
    </source>
</evidence>
<dbReference type="PANTHER" id="PTHR42987">
    <property type="entry name" value="PEPTIDASE S49"/>
    <property type="match status" value="1"/>
</dbReference>
<gene>
    <name evidence="8" type="primary">sppA</name>
    <name evidence="8" type="ORF">CUZ56_00081</name>
</gene>
<comment type="caution">
    <text evidence="8">The sequence shown here is derived from an EMBL/GenBank/DDBJ whole genome shotgun (WGS) entry which is preliminary data.</text>
</comment>
<keyword evidence="6" id="KW-0812">Transmembrane</keyword>
<feature type="transmembrane region" description="Helical" evidence="6">
    <location>
        <begin position="45"/>
        <end position="65"/>
    </location>
</feature>
<keyword evidence="6" id="KW-1133">Transmembrane helix</keyword>
<dbReference type="EMBL" id="PQSP01000001">
    <property type="protein sequence ID" value="RUS67606.1"/>
    <property type="molecule type" value="Genomic_DNA"/>
</dbReference>
<dbReference type="RefSeq" id="WP_162615206.1">
    <property type="nucleotide sequence ID" value="NZ_PQSP01000001.1"/>
</dbReference>
<evidence type="ECO:0000256" key="2">
    <source>
        <dbReference type="ARBA" id="ARBA00022670"/>
    </source>
</evidence>
<keyword evidence="9" id="KW-1185">Reference proteome</keyword>